<evidence type="ECO:0000313" key="4">
    <source>
        <dbReference type="Proteomes" id="UP000037151"/>
    </source>
</evidence>
<evidence type="ECO:0000313" key="5">
    <source>
        <dbReference type="Proteomes" id="UP001272987"/>
    </source>
</evidence>
<evidence type="ECO:0000313" key="1">
    <source>
        <dbReference type="EMBL" id="KND37611.1"/>
    </source>
</evidence>
<proteinExistence type="predicted"/>
<evidence type="ECO:0000313" key="2">
    <source>
        <dbReference type="EMBL" id="MDX2963153.1"/>
    </source>
</evidence>
<dbReference type="Proteomes" id="UP001272987">
    <property type="component" value="Unassembled WGS sequence"/>
</dbReference>
<dbReference type="InterPro" id="IPR011067">
    <property type="entry name" value="Plasmid_toxin/cell-grow_inhib"/>
</dbReference>
<dbReference type="EMBL" id="JARAWP010000034">
    <property type="protein sequence ID" value="MDX3024396.1"/>
    <property type="molecule type" value="Genomic_DNA"/>
</dbReference>
<dbReference type="AlphaFoldDB" id="A0A0L0KIJ8"/>
<keyword evidence="5" id="KW-1185">Reference proteome</keyword>
<dbReference type="RefSeq" id="WP_010355883.1">
    <property type="nucleotide sequence ID" value="NZ_BCMK01000020.1"/>
</dbReference>
<dbReference type="EMBL" id="JARAWC010000020">
    <property type="protein sequence ID" value="MDX2963153.1"/>
    <property type="molecule type" value="Genomic_DNA"/>
</dbReference>
<reference evidence="2 5" key="3">
    <citation type="journal article" date="2023" name="Microb. Genom.">
        <title>Mesoterricola silvestris gen. nov., sp. nov., Mesoterricola sediminis sp. nov., Geothrix oryzae sp. nov., Geothrix edaphica sp. nov., Geothrix rubra sp. nov., and Geothrix limicola sp. nov., six novel members of Acidobacteriota isolated from soils.</title>
        <authorList>
            <person name="Weisberg A.J."/>
            <person name="Pearce E."/>
            <person name="Kramer C.G."/>
            <person name="Chang J.H."/>
            <person name="Clarke C.R."/>
        </authorList>
    </citation>
    <scope>NUCLEOTIDE SEQUENCE</scope>
    <source>
        <strain evidence="3 5">NB05-1H</strain>
        <strain evidence="2">NRRL_B-16521</strain>
    </source>
</reference>
<evidence type="ECO:0008006" key="6">
    <source>
        <dbReference type="Google" id="ProtNLM"/>
    </source>
</evidence>
<protein>
    <recommendedName>
        <fullName evidence="6">mRNA interferase MazF</fullName>
    </recommendedName>
</protein>
<evidence type="ECO:0000313" key="3">
    <source>
        <dbReference type="EMBL" id="MDX3024396.1"/>
    </source>
</evidence>
<reference evidence="1" key="1">
    <citation type="submission" date="2014-07" db="EMBL/GenBank/DDBJ databases">
        <title>A systematic study of Ichneumonosoma Meijere, Pelmatops Enderlein, Pseudopelmatops Shiraki and Soita Walker (Diptera: Tephritidae).</title>
        <authorList>
            <person name="Chen X.-L."/>
            <person name="Norrbom A."/>
            <person name="Zhu C.-D."/>
        </authorList>
    </citation>
    <scope>NUCLEOTIDE SEQUENCE</scope>
    <source>
        <strain evidence="1">NCPPB 4445</strain>
    </source>
</reference>
<reference evidence="4" key="2">
    <citation type="submission" date="2014-07" db="EMBL/GenBank/DDBJ databases">
        <title>Genome sequencing of plant-pathogenic Streptomyces species.</title>
        <authorList>
            <person name="Harrison J."/>
            <person name="Sapp M."/>
            <person name="Thwaites R."/>
            <person name="Studholme D.J."/>
        </authorList>
    </citation>
    <scope>NUCLEOTIDE SEQUENCE [LARGE SCALE GENOMIC DNA]</scope>
    <source>
        <strain evidence="4">NCPPB 4445</strain>
    </source>
</reference>
<dbReference type="OrthoDB" id="4249039at2"/>
<dbReference type="EMBL" id="JPPY01000063">
    <property type="protein sequence ID" value="KND37611.1"/>
    <property type="molecule type" value="Genomic_DNA"/>
</dbReference>
<name>A0A0L0KIJ8_9ACTN</name>
<accession>A0A0L0KIJ8</accession>
<dbReference type="Proteomes" id="UP001282288">
    <property type="component" value="Unassembled WGS sequence"/>
</dbReference>
<dbReference type="eggNOG" id="COG2337">
    <property type="taxonomic scope" value="Bacteria"/>
</dbReference>
<dbReference type="SUPFAM" id="SSF50118">
    <property type="entry name" value="Cell growth inhibitor/plasmid maintenance toxic component"/>
    <property type="match status" value="1"/>
</dbReference>
<dbReference type="GeneID" id="69808972"/>
<dbReference type="STRING" id="42234.IQ63_09450"/>
<comment type="caution">
    <text evidence="1">The sequence shown here is derived from an EMBL/GenBank/DDBJ whole genome shotgun (WGS) entry which is preliminary data.</text>
</comment>
<dbReference type="PATRIC" id="fig|42234.21.peg.1948"/>
<organism evidence="1 4">
    <name type="scientific">Streptomyces acidiscabies</name>
    <dbReference type="NCBI Taxonomy" id="42234"/>
    <lineage>
        <taxon>Bacteria</taxon>
        <taxon>Bacillati</taxon>
        <taxon>Actinomycetota</taxon>
        <taxon>Actinomycetes</taxon>
        <taxon>Kitasatosporales</taxon>
        <taxon>Streptomycetaceae</taxon>
        <taxon>Streptomyces</taxon>
    </lineage>
</organism>
<dbReference type="Gene3D" id="2.30.30.110">
    <property type="match status" value="1"/>
</dbReference>
<sequence>MTVRKGDVWDVDTGKGTRTVLVVSLDGLAEAYGAVVAVVLHAPAQHPDTAMSVRLTAPVDASLVAVNLLQLAATRFETGTPHGNIGPEQQELVDNALRAVLDL</sequence>
<gene>
    <name evidence="1" type="ORF">IQ63_09450</name>
    <name evidence="2" type="ORF">PV399_26040</name>
    <name evidence="3" type="ORF">PV666_41965</name>
</gene>
<dbReference type="Proteomes" id="UP000037151">
    <property type="component" value="Unassembled WGS sequence"/>
</dbReference>